<feature type="compositionally biased region" description="Polar residues" evidence="1">
    <location>
        <begin position="952"/>
        <end position="973"/>
    </location>
</feature>
<accession>A0A9J6DJS4</accession>
<gene>
    <name evidence="2" type="ORF">HPB51_022027</name>
</gene>
<feature type="compositionally biased region" description="Acidic residues" evidence="1">
    <location>
        <begin position="774"/>
        <end position="783"/>
    </location>
</feature>
<comment type="caution">
    <text evidence="2">The sequence shown here is derived from an EMBL/GenBank/DDBJ whole genome shotgun (WGS) entry which is preliminary data.</text>
</comment>
<proteinExistence type="predicted"/>
<feature type="compositionally biased region" description="Basic and acidic residues" evidence="1">
    <location>
        <begin position="908"/>
        <end position="924"/>
    </location>
</feature>
<feature type="compositionally biased region" description="Basic and acidic residues" evidence="1">
    <location>
        <begin position="27"/>
        <end position="40"/>
    </location>
</feature>
<name>A0A9J6DJS4_RHIMP</name>
<feature type="compositionally biased region" description="Basic and acidic residues" evidence="1">
    <location>
        <begin position="63"/>
        <end position="77"/>
    </location>
</feature>
<evidence type="ECO:0000313" key="2">
    <source>
        <dbReference type="EMBL" id="KAH8022145.1"/>
    </source>
</evidence>
<dbReference type="VEuPathDB" id="VectorBase:LOC119174558"/>
<feature type="compositionally biased region" description="Basic and acidic residues" evidence="1">
    <location>
        <begin position="132"/>
        <end position="165"/>
    </location>
</feature>
<evidence type="ECO:0000256" key="1">
    <source>
        <dbReference type="SAM" id="MobiDB-lite"/>
    </source>
</evidence>
<feature type="compositionally biased region" description="Basic and acidic residues" evidence="1">
    <location>
        <begin position="784"/>
        <end position="803"/>
    </location>
</feature>
<feature type="compositionally biased region" description="Polar residues" evidence="1">
    <location>
        <begin position="289"/>
        <end position="307"/>
    </location>
</feature>
<dbReference type="EMBL" id="JABSTU010000009">
    <property type="protein sequence ID" value="KAH8022145.1"/>
    <property type="molecule type" value="Genomic_DNA"/>
</dbReference>
<keyword evidence="3" id="KW-1185">Reference proteome</keyword>
<dbReference type="Proteomes" id="UP000821866">
    <property type="component" value="Chromosome 7"/>
</dbReference>
<feature type="compositionally biased region" description="Basic and acidic residues" evidence="1">
    <location>
        <begin position="85"/>
        <end position="105"/>
    </location>
</feature>
<feature type="region of interest" description="Disordered" evidence="1">
    <location>
        <begin position="401"/>
        <end position="423"/>
    </location>
</feature>
<feature type="compositionally biased region" description="Basic and acidic residues" evidence="1">
    <location>
        <begin position="984"/>
        <end position="1008"/>
    </location>
</feature>
<feature type="compositionally biased region" description="Basic residues" evidence="1">
    <location>
        <begin position="660"/>
        <end position="672"/>
    </location>
</feature>
<reference evidence="2" key="2">
    <citation type="submission" date="2021-09" db="EMBL/GenBank/DDBJ databases">
        <authorList>
            <person name="Jia N."/>
            <person name="Wang J."/>
            <person name="Shi W."/>
            <person name="Du L."/>
            <person name="Sun Y."/>
            <person name="Zhan W."/>
            <person name="Jiang J."/>
            <person name="Wang Q."/>
            <person name="Zhang B."/>
            <person name="Ji P."/>
            <person name="Sakyi L.B."/>
            <person name="Cui X."/>
            <person name="Yuan T."/>
            <person name="Jiang B."/>
            <person name="Yang W."/>
            <person name="Lam T.T.-Y."/>
            <person name="Chang Q."/>
            <person name="Ding S."/>
            <person name="Wang X."/>
            <person name="Zhu J."/>
            <person name="Ruan X."/>
            <person name="Zhao L."/>
            <person name="Wei J."/>
            <person name="Que T."/>
            <person name="Du C."/>
            <person name="Cheng J."/>
            <person name="Dai P."/>
            <person name="Han X."/>
            <person name="Huang E."/>
            <person name="Gao Y."/>
            <person name="Liu J."/>
            <person name="Shao H."/>
            <person name="Ye R."/>
            <person name="Li L."/>
            <person name="Wei W."/>
            <person name="Wang X."/>
            <person name="Wang C."/>
            <person name="Huo Q."/>
            <person name="Li W."/>
            <person name="Guo W."/>
            <person name="Chen H."/>
            <person name="Chen S."/>
            <person name="Zhou L."/>
            <person name="Zhou L."/>
            <person name="Ni X."/>
            <person name="Tian J."/>
            <person name="Zhou Y."/>
            <person name="Sheng Y."/>
            <person name="Liu T."/>
            <person name="Pan Y."/>
            <person name="Xia L."/>
            <person name="Li J."/>
            <person name="Zhao F."/>
            <person name="Cao W."/>
        </authorList>
    </citation>
    <scope>NUCLEOTIDE SEQUENCE</scope>
    <source>
        <strain evidence="2">Rmic-2018</strain>
        <tissue evidence="2">Larvae</tissue>
    </source>
</reference>
<feature type="compositionally biased region" description="Acidic residues" evidence="1">
    <location>
        <begin position="205"/>
        <end position="216"/>
    </location>
</feature>
<reference evidence="2" key="1">
    <citation type="journal article" date="2020" name="Cell">
        <title>Large-Scale Comparative Analyses of Tick Genomes Elucidate Their Genetic Diversity and Vector Capacities.</title>
        <authorList>
            <consortium name="Tick Genome and Microbiome Consortium (TIGMIC)"/>
            <person name="Jia N."/>
            <person name="Wang J."/>
            <person name="Shi W."/>
            <person name="Du L."/>
            <person name="Sun Y."/>
            <person name="Zhan W."/>
            <person name="Jiang J.F."/>
            <person name="Wang Q."/>
            <person name="Zhang B."/>
            <person name="Ji P."/>
            <person name="Bell-Sakyi L."/>
            <person name="Cui X.M."/>
            <person name="Yuan T.T."/>
            <person name="Jiang B.G."/>
            <person name="Yang W.F."/>
            <person name="Lam T.T."/>
            <person name="Chang Q.C."/>
            <person name="Ding S.J."/>
            <person name="Wang X.J."/>
            <person name="Zhu J.G."/>
            <person name="Ruan X.D."/>
            <person name="Zhao L."/>
            <person name="Wei J.T."/>
            <person name="Ye R.Z."/>
            <person name="Que T.C."/>
            <person name="Du C.H."/>
            <person name="Zhou Y.H."/>
            <person name="Cheng J.X."/>
            <person name="Dai P.F."/>
            <person name="Guo W.B."/>
            <person name="Han X.H."/>
            <person name="Huang E.J."/>
            <person name="Li L.F."/>
            <person name="Wei W."/>
            <person name="Gao Y.C."/>
            <person name="Liu J.Z."/>
            <person name="Shao H.Z."/>
            <person name="Wang X."/>
            <person name="Wang C.C."/>
            <person name="Yang T.C."/>
            <person name="Huo Q.B."/>
            <person name="Li W."/>
            <person name="Chen H.Y."/>
            <person name="Chen S.E."/>
            <person name="Zhou L.G."/>
            <person name="Ni X.B."/>
            <person name="Tian J.H."/>
            <person name="Sheng Y."/>
            <person name="Liu T."/>
            <person name="Pan Y.S."/>
            <person name="Xia L.Y."/>
            <person name="Li J."/>
            <person name="Zhao F."/>
            <person name="Cao W.C."/>
        </authorList>
    </citation>
    <scope>NUCLEOTIDE SEQUENCE</scope>
    <source>
        <strain evidence="2">Rmic-2018</strain>
    </source>
</reference>
<feature type="compositionally biased region" description="Basic and acidic residues" evidence="1">
    <location>
        <begin position="175"/>
        <end position="191"/>
    </location>
</feature>
<feature type="region of interest" description="Disordered" evidence="1">
    <location>
        <begin position="27"/>
        <end position="334"/>
    </location>
</feature>
<evidence type="ECO:0000313" key="3">
    <source>
        <dbReference type="Proteomes" id="UP000821866"/>
    </source>
</evidence>
<feature type="compositionally biased region" description="Basic and acidic residues" evidence="1">
    <location>
        <begin position="826"/>
        <end position="835"/>
    </location>
</feature>
<feature type="compositionally biased region" description="Basic and acidic residues" evidence="1">
    <location>
        <begin position="503"/>
        <end position="515"/>
    </location>
</feature>
<feature type="region of interest" description="Disordered" evidence="1">
    <location>
        <begin position="491"/>
        <end position="1037"/>
    </location>
</feature>
<feature type="compositionally biased region" description="Basic and acidic residues" evidence="1">
    <location>
        <begin position="695"/>
        <end position="710"/>
    </location>
</feature>
<feature type="compositionally biased region" description="Basic residues" evidence="1">
    <location>
        <begin position="42"/>
        <end position="62"/>
    </location>
</feature>
<sequence>MEDISLPHDTRVEDILADYFTKKIEGKDAEAKEKHSDSQHSSKSKKSKKRKHKKKKKHKSRKAHSENEEEERVHSSTDDCWVEVTADKDKENSAKDKSDTTDKEPKKKQKSKSKRRDTSASSNVDAAVMQDELSKDKGGTCKDENPGGKSDTEQKEPATKDDVKQAKRTGRTSRRSNEQTKQDRASDKESSVDGGKNQVVLYGPFEEEEASLDEEPSPDRVESTTKPSQPETGSGAAGKNEKSQPANNSLEEVPLPAEPAAQSEDTQLEDMDISDSLSSGGELEAEDCLSQSLPSDERCSSPSITSRHQTETKALQECVPLQKAPTSEETLAKGAPARAAIPWTYAELQPPPPPPWLKPEVTKPVGQVRPFVREVNTSESAAQKGLLQGRQDGVGAVGSVATVQPSADPPLIAPDKSTNKAEELSALPSPATKAAQQSAFHDVSAKLTPQISLATVLPPPVNVHSGALYSATVMPVHVPYQFTGLPGHGQVGPGVTLPVPQEKSAHMNEQQHDQHPPQPQKGRGNQSSDSVDSTGTASQLSGPPGSESNPPSPTKKPEVASTAPRVGAAEEAMDGNESECSSRSSSPAEGRSRSSSKERVGSRSSRSRSPNQATTKRSRSSESPSPSSDIKKLRKDDRADPEEKSTKKECCDRRDSASPARKRSGSRSRRSRSHDQTKRRSQSRERVRQRRSQSKGRDSSRRKSRDRETPRAGLILKRYKNELSSEYDSSPERKSKAKPSSPVKKKPRRGSDADSVSSQDDKPEDNRAASPMSETDEPDADDKGEDRTHDEKEKELEKQRPSETEGEDKDAPYGPLPPNEARTSPAHKEAQHSHDEMDDERDLPAGSDISSSLGTKADNKSLHTPVVSSSSSKESFLAGDMLLASTKGQSGGNGSLMDMTVCKSLEPQQDRQDRSTSKGDKMIYEKLTVPSGESAVSSSTGSPGLPEERPTSTRLSGDLNTENKSGANSSSVRGPSACSDSYDDGEKKPSTTTGDKAKETSYSDDTRSTSDNGRGEALTGRAQVEAETGEGAERGGLVAGAVHDEAGAEPWSCSASVVPNGCERRAEVLGREV</sequence>
<feature type="compositionally biased region" description="Low complexity" evidence="1">
    <location>
        <begin position="578"/>
        <end position="589"/>
    </location>
</feature>
<organism evidence="2 3">
    <name type="scientific">Rhipicephalus microplus</name>
    <name type="common">Cattle tick</name>
    <name type="synonym">Boophilus microplus</name>
    <dbReference type="NCBI Taxonomy" id="6941"/>
    <lineage>
        <taxon>Eukaryota</taxon>
        <taxon>Metazoa</taxon>
        <taxon>Ecdysozoa</taxon>
        <taxon>Arthropoda</taxon>
        <taxon>Chelicerata</taxon>
        <taxon>Arachnida</taxon>
        <taxon>Acari</taxon>
        <taxon>Parasitiformes</taxon>
        <taxon>Ixodida</taxon>
        <taxon>Ixodoidea</taxon>
        <taxon>Ixodidae</taxon>
        <taxon>Rhipicephalinae</taxon>
        <taxon>Rhipicephalus</taxon>
        <taxon>Boophilus</taxon>
    </lineage>
</organism>
<feature type="compositionally biased region" description="Basic residues" evidence="1">
    <location>
        <begin position="106"/>
        <end position="115"/>
    </location>
</feature>
<feature type="compositionally biased region" description="Basic and acidic residues" evidence="1">
    <location>
        <begin position="590"/>
        <end position="601"/>
    </location>
</feature>
<protein>
    <submittedName>
        <fullName evidence="2">Uncharacterized protein</fullName>
    </submittedName>
</protein>
<feature type="compositionally biased region" description="Basic and acidic residues" evidence="1">
    <location>
        <begin position="673"/>
        <end position="686"/>
    </location>
</feature>
<feature type="compositionally biased region" description="Low complexity" evidence="1">
    <location>
        <begin position="928"/>
        <end position="943"/>
    </location>
</feature>
<dbReference type="AlphaFoldDB" id="A0A9J6DJS4"/>
<feature type="compositionally biased region" description="Basic and acidic residues" evidence="1">
    <location>
        <begin position="629"/>
        <end position="656"/>
    </location>
</feature>
<feature type="compositionally biased region" description="Polar residues" evidence="1">
    <location>
        <begin position="523"/>
        <end position="540"/>
    </location>
</feature>